<dbReference type="PIRSF" id="PIRSF003078">
    <property type="entry name" value="GidB"/>
    <property type="match status" value="1"/>
</dbReference>
<dbReference type="EC" id="2.1.1.-" evidence="6"/>
<comment type="caution">
    <text evidence="6">Lacks conserved residue(s) required for the propagation of feature annotation.</text>
</comment>
<dbReference type="AlphaFoldDB" id="A0A0R2LJ10"/>
<dbReference type="PANTHER" id="PTHR31760:SF0">
    <property type="entry name" value="S-ADENOSYL-L-METHIONINE-DEPENDENT METHYLTRANSFERASES SUPERFAMILY PROTEIN"/>
    <property type="match status" value="1"/>
</dbReference>
<protein>
    <recommendedName>
        <fullName evidence="6">Ribosomal RNA small subunit methyltransferase G</fullName>
        <ecNumber evidence="6">2.1.1.-</ecNumber>
    </recommendedName>
    <alternativeName>
        <fullName evidence="6">16S rRNA 7-methylguanosine methyltransferase</fullName>
        <shortName evidence="6">16S rRNA m7G methyltransferase</shortName>
    </alternativeName>
</protein>
<evidence type="ECO:0000256" key="6">
    <source>
        <dbReference type="HAMAP-Rule" id="MF_00074"/>
    </source>
</evidence>
<feature type="binding site" evidence="6">
    <location>
        <position position="150"/>
    </location>
    <ligand>
        <name>S-adenosyl-L-methionine</name>
        <dbReference type="ChEBI" id="CHEBI:59789"/>
    </ligand>
</feature>
<dbReference type="Pfam" id="PF02527">
    <property type="entry name" value="GidB"/>
    <property type="match status" value="1"/>
</dbReference>
<keyword evidence="2 6" id="KW-0698">rRNA processing</keyword>
<evidence type="ECO:0000256" key="5">
    <source>
        <dbReference type="ARBA" id="ARBA00022691"/>
    </source>
</evidence>
<evidence type="ECO:0000313" key="9">
    <source>
        <dbReference type="Proteomes" id="UP000051886"/>
    </source>
</evidence>
<keyword evidence="5 6" id="KW-0949">S-adenosyl-L-methionine</keyword>
<sequence>MTPEEFYQALQKQNIELTSQQQEQFDTYFKLLVEWNQKINLTAITAEPEVYLKHFYDSLVPAFYLAQLKKGSLSLCDVGAGAGFPSLPLKILFPSLKVTIVDSLNKRIKFLAELVGELGLTDVTLTHARAEDFGAKKSPARESFDIVTARAVANLPVLSELCLPLTKVGGKFIALKAQKAQEELTQAQYAIQTLGGQLQEDIETTLPQTDEKRHIIVIDKKKATPKKYPRKAGTPAKLPLTK</sequence>
<keyword evidence="9" id="KW-1185">Reference proteome</keyword>
<reference evidence="8 9" key="1">
    <citation type="journal article" date="2015" name="Genome Announc.">
        <title>Expanding the biotechnology potential of lactobacilli through comparative genomics of 213 strains and associated genera.</title>
        <authorList>
            <person name="Sun Z."/>
            <person name="Harris H.M."/>
            <person name="McCann A."/>
            <person name="Guo C."/>
            <person name="Argimon S."/>
            <person name="Zhang W."/>
            <person name="Yang X."/>
            <person name="Jeffery I.B."/>
            <person name="Cooney J.C."/>
            <person name="Kagawa T.F."/>
            <person name="Liu W."/>
            <person name="Song Y."/>
            <person name="Salvetti E."/>
            <person name="Wrobel A."/>
            <person name="Rasinkangas P."/>
            <person name="Parkhill J."/>
            <person name="Rea M.C."/>
            <person name="O'Sullivan O."/>
            <person name="Ritari J."/>
            <person name="Douillard F.P."/>
            <person name="Paul Ross R."/>
            <person name="Yang R."/>
            <person name="Briner A.E."/>
            <person name="Felis G.E."/>
            <person name="de Vos W.M."/>
            <person name="Barrangou R."/>
            <person name="Klaenhammer T.R."/>
            <person name="Caufield P.W."/>
            <person name="Cui Y."/>
            <person name="Zhang H."/>
            <person name="O'Toole P.W."/>
        </authorList>
    </citation>
    <scope>NUCLEOTIDE SEQUENCE [LARGE SCALE GENOMIC DNA]</scope>
    <source>
        <strain evidence="8 9">NBRC 103219</strain>
    </source>
</reference>
<dbReference type="RefSeq" id="WP_017867046.1">
    <property type="nucleotide sequence ID" value="NZ_BJYB01000029.1"/>
</dbReference>
<keyword evidence="1 6" id="KW-0963">Cytoplasm</keyword>
<organism evidence="8 9">
    <name type="scientific">Ligilactobacillus pobuzihii</name>
    <dbReference type="NCBI Taxonomy" id="449659"/>
    <lineage>
        <taxon>Bacteria</taxon>
        <taxon>Bacillati</taxon>
        <taxon>Bacillota</taxon>
        <taxon>Bacilli</taxon>
        <taxon>Lactobacillales</taxon>
        <taxon>Lactobacillaceae</taxon>
        <taxon>Ligilactobacillus</taxon>
    </lineage>
</organism>
<evidence type="ECO:0000256" key="3">
    <source>
        <dbReference type="ARBA" id="ARBA00022603"/>
    </source>
</evidence>
<keyword evidence="4 6" id="KW-0808">Transferase</keyword>
<dbReference type="SUPFAM" id="SSF53335">
    <property type="entry name" value="S-adenosyl-L-methionine-dependent methyltransferases"/>
    <property type="match status" value="1"/>
</dbReference>
<dbReference type="Proteomes" id="UP000051886">
    <property type="component" value="Unassembled WGS sequence"/>
</dbReference>
<dbReference type="Gene3D" id="3.40.50.150">
    <property type="entry name" value="Vaccinia Virus protein VP39"/>
    <property type="match status" value="1"/>
</dbReference>
<comment type="function">
    <text evidence="6">Specifically methylates the N7 position of a guanine in 16S rRNA.</text>
</comment>
<evidence type="ECO:0000256" key="2">
    <source>
        <dbReference type="ARBA" id="ARBA00022552"/>
    </source>
</evidence>
<comment type="similarity">
    <text evidence="6">Belongs to the methyltransferase superfamily. RNA methyltransferase RsmG family.</text>
</comment>
<dbReference type="HAMAP" id="MF_00074">
    <property type="entry name" value="16SrRNA_methyltr_G"/>
    <property type="match status" value="1"/>
</dbReference>
<dbReference type="CDD" id="cd02440">
    <property type="entry name" value="AdoMet_MTases"/>
    <property type="match status" value="1"/>
</dbReference>
<dbReference type="NCBIfam" id="TIGR00138">
    <property type="entry name" value="rsmG_gidB"/>
    <property type="match status" value="1"/>
</dbReference>
<dbReference type="EMBL" id="JQCN01000008">
    <property type="protein sequence ID" value="KRO01399.1"/>
    <property type="molecule type" value="Genomic_DNA"/>
</dbReference>
<dbReference type="PATRIC" id="fig|449659.4.peg.284"/>
<dbReference type="STRING" id="449659.IV66_GL000285"/>
<keyword evidence="3 6" id="KW-0489">Methyltransferase</keyword>
<feature type="binding site" evidence="6">
    <location>
        <begin position="130"/>
        <end position="131"/>
    </location>
    <ligand>
        <name>S-adenosyl-L-methionine</name>
        <dbReference type="ChEBI" id="CHEBI:59789"/>
    </ligand>
</feature>
<dbReference type="FunFam" id="3.40.50.150:FF:000041">
    <property type="entry name" value="Ribosomal RNA small subunit methyltransferase G"/>
    <property type="match status" value="1"/>
</dbReference>
<feature type="binding site" evidence="6">
    <location>
        <position position="79"/>
    </location>
    <ligand>
        <name>S-adenosyl-L-methionine</name>
        <dbReference type="ChEBI" id="CHEBI:59789"/>
    </ligand>
</feature>
<comment type="subcellular location">
    <subcellularLocation>
        <location evidence="6">Cytoplasm</location>
    </subcellularLocation>
</comment>
<name>A0A0R2LJ10_9LACO</name>
<comment type="caution">
    <text evidence="8">The sequence shown here is derived from an EMBL/GenBank/DDBJ whole genome shotgun (WGS) entry which is preliminary data.</text>
</comment>
<proteinExistence type="inferred from homology"/>
<evidence type="ECO:0000256" key="4">
    <source>
        <dbReference type="ARBA" id="ARBA00022679"/>
    </source>
</evidence>
<dbReference type="GO" id="GO:0005829">
    <property type="term" value="C:cytosol"/>
    <property type="evidence" value="ECO:0007669"/>
    <property type="project" value="TreeGrafter"/>
</dbReference>
<accession>A0A0R2LJ10</accession>
<dbReference type="InterPro" id="IPR029063">
    <property type="entry name" value="SAM-dependent_MTases_sf"/>
</dbReference>
<dbReference type="OrthoDB" id="9808773at2"/>
<gene>
    <name evidence="6" type="primary">rsmG</name>
    <name evidence="8" type="ORF">IV66_GL000285</name>
</gene>
<evidence type="ECO:0000313" key="8">
    <source>
        <dbReference type="EMBL" id="KRO01399.1"/>
    </source>
</evidence>
<dbReference type="PANTHER" id="PTHR31760">
    <property type="entry name" value="S-ADENOSYL-L-METHIONINE-DEPENDENT METHYLTRANSFERASES SUPERFAMILY PROTEIN"/>
    <property type="match status" value="1"/>
</dbReference>
<evidence type="ECO:0000256" key="7">
    <source>
        <dbReference type="SAM" id="MobiDB-lite"/>
    </source>
</evidence>
<feature type="binding site" evidence="6">
    <location>
        <position position="84"/>
    </location>
    <ligand>
        <name>S-adenosyl-L-methionine</name>
        <dbReference type="ChEBI" id="CHEBI:59789"/>
    </ligand>
</feature>
<dbReference type="InterPro" id="IPR003682">
    <property type="entry name" value="rRNA_ssu_MeTfrase_G"/>
</dbReference>
<feature type="region of interest" description="Disordered" evidence="7">
    <location>
        <begin position="223"/>
        <end position="242"/>
    </location>
</feature>
<evidence type="ECO:0000256" key="1">
    <source>
        <dbReference type="ARBA" id="ARBA00022490"/>
    </source>
</evidence>
<dbReference type="GO" id="GO:0070043">
    <property type="term" value="F:rRNA (guanine-N7-)-methyltransferase activity"/>
    <property type="evidence" value="ECO:0007669"/>
    <property type="project" value="UniProtKB-UniRule"/>
</dbReference>